<dbReference type="InterPro" id="IPR013221">
    <property type="entry name" value="Mur_ligase_cen"/>
</dbReference>
<keyword evidence="7" id="KW-0460">Magnesium</keyword>
<keyword evidence="7" id="KW-0547">Nucleotide-binding</keyword>
<dbReference type="GO" id="GO:0000287">
    <property type="term" value="F:magnesium ion binding"/>
    <property type="evidence" value="ECO:0007669"/>
    <property type="project" value="UniProtKB-UniRule"/>
</dbReference>
<feature type="domain" description="Mur ligase N-terminal catalytic" evidence="10">
    <location>
        <begin position="27"/>
        <end position="103"/>
    </location>
</feature>
<dbReference type="Pfam" id="PF01225">
    <property type="entry name" value="Mur_ligase"/>
    <property type="match status" value="1"/>
</dbReference>
<evidence type="ECO:0000259" key="12">
    <source>
        <dbReference type="Pfam" id="PF08245"/>
    </source>
</evidence>
<dbReference type="GO" id="GO:0009252">
    <property type="term" value="P:peptidoglycan biosynthetic process"/>
    <property type="evidence" value="ECO:0007669"/>
    <property type="project" value="UniProtKB-UniRule"/>
</dbReference>
<feature type="modified residue" description="N6-carboxylysine" evidence="7">
    <location>
        <position position="228"/>
    </location>
</feature>
<evidence type="ECO:0000313" key="13">
    <source>
        <dbReference type="EMBL" id="KKR11772.1"/>
    </source>
</evidence>
<proteinExistence type="inferred from homology"/>
<keyword evidence="2 7" id="KW-0132">Cell division</keyword>
<evidence type="ECO:0000259" key="11">
    <source>
        <dbReference type="Pfam" id="PF02875"/>
    </source>
</evidence>
<dbReference type="Gene3D" id="3.90.550.10">
    <property type="entry name" value="Spore Coat Polysaccharide Biosynthesis Protein SpsA, Chain A"/>
    <property type="match status" value="1"/>
</dbReference>
<keyword evidence="7" id="KW-0963">Cytoplasm</keyword>
<dbReference type="GO" id="GO:0051301">
    <property type="term" value="P:cell division"/>
    <property type="evidence" value="ECO:0007669"/>
    <property type="project" value="UniProtKB-KW"/>
</dbReference>
<comment type="subcellular location">
    <subcellularLocation>
        <location evidence="7 8">Cytoplasm</location>
    </subcellularLocation>
</comment>
<keyword evidence="4 7" id="KW-0573">Peptidoglycan synthesis</keyword>
<dbReference type="UniPathway" id="UPA00219"/>
<dbReference type="InterPro" id="IPR004101">
    <property type="entry name" value="Mur_ligase_C"/>
</dbReference>
<keyword evidence="6 7" id="KW-0961">Cell wall biogenesis/degradation</keyword>
<dbReference type="PANTHER" id="PTHR23135">
    <property type="entry name" value="MUR LIGASE FAMILY MEMBER"/>
    <property type="match status" value="1"/>
</dbReference>
<dbReference type="NCBIfam" id="NF001126">
    <property type="entry name" value="PRK00139.1-4"/>
    <property type="match status" value="1"/>
</dbReference>
<dbReference type="EC" id="6.3.2.-" evidence="7"/>
<sequence>MRAQDIVGLLREASLLKKSNVIQNVNIVGISDDSRKIARGFLFVAVKGLRTDGNKYLEDAIKSGASTIVSERPFKKAVVGERVNYIQVQDSRKALSLIAALWYENPAEKLKIIGLTGTKGKTTVAHLLHHIFNKVKIGVGMISTVNAVIANEVSDTGLHVTNPEPLLFQSFLKKMVDKGLKYAVCEITSHGLDQERVYGINYEVGVLTNITPEHLDYHKTFANYRRSKLKLFERSKKLVVNRDDPSYRVIRQMFKNDKKMASYSLNADADIVGKIHRMTEDYMDYGVVKDAKVYRGRIKLLGKYNLYNVLAAVCVAQLEGIGLKASMRALEDFQPPEGRLEKVNNELGINIYIDFAHTPDSLENLLLLLKKMTKKRLICVFGCAGERDKRKRFQMGKISGRLADLSIITAEDPRTEDVNGICSQIKRGALKALAKDYFSKDNAERKYLIVPDRYEAIYYSIKSVAQTGDTIVICGKGHENSMCYGKIEHLWKDRIAIENVLKAEYGKNAIILAAGKGKRLNSEAPKVILDIAEKPIVSYCVTNLRRSGFSNITLVVGYRASDVIKEIGPTVNYAFQRTALGTGHAAWQGMKNLKSERTILVVNGDDSAFYKPETFAAVFQSHLESKAKLTFTSTILENPTGIGRLVRDINGTLLRIVEEKIASESEKKIKECNIGMYVFDRGWFLKNIKKVKKGTVGEYYITDLIEIAVRQNDFINVFRLNDSRQWCGINTWDELEHANKKMNEEINKT</sequence>
<evidence type="ECO:0000256" key="3">
    <source>
        <dbReference type="ARBA" id="ARBA00022960"/>
    </source>
</evidence>
<feature type="domain" description="Mur ligase central" evidence="12">
    <location>
        <begin position="116"/>
        <end position="316"/>
    </location>
</feature>
<dbReference type="GO" id="GO:0071555">
    <property type="term" value="P:cell wall organization"/>
    <property type="evidence" value="ECO:0007669"/>
    <property type="project" value="UniProtKB-KW"/>
</dbReference>
<dbReference type="EMBL" id="LBWP01000003">
    <property type="protein sequence ID" value="KKR11772.1"/>
    <property type="molecule type" value="Genomic_DNA"/>
</dbReference>
<dbReference type="GO" id="GO:0008360">
    <property type="term" value="P:regulation of cell shape"/>
    <property type="evidence" value="ECO:0007669"/>
    <property type="project" value="UniProtKB-KW"/>
</dbReference>
<evidence type="ECO:0000313" key="14">
    <source>
        <dbReference type="Proteomes" id="UP000034246"/>
    </source>
</evidence>
<dbReference type="SUPFAM" id="SSF63418">
    <property type="entry name" value="MurE/MurF N-terminal domain"/>
    <property type="match status" value="1"/>
</dbReference>
<evidence type="ECO:0000256" key="1">
    <source>
        <dbReference type="ARBA" id="ARBA00005898"/>
    </source>
</evidence>
<dbReference type="STRING" id="1618550.UT39_C0003G0041"/>
<feature type="binding site" evidence="7">
    <location>
        <position position="188"/>
    </location>
    <ligand>
        <name>UDP-N-acetyl-alpha-D-muramoyl-L-alanyl-D-glutamate</name>
        <dbReference type="ChEBI" id="CHEBI:83900"/>
    </ligand>
</feature>
<dbReference type="Gene3D" id="3.40.1190.10">
    <property type="entry name" value="Mur-like, catalytic domain"/>
    <property type="match status" value="1"/>
</dbReference>
<evidence type="ECO:0000256" key="6">
    <source>
        <dbReference type="ARBA" id="ARBA00023316"/>
    </source>
</evidence>
<feature type="domain" description="Mur ligase C-terminal" evidence="11">
    <location>
        <begin position="338"/>
        <end position="477"/>
    </location>
</feature>
<dbReference type="InterPro" id="IPR005761">
    <property type="entry name" value="UDP-N-AcMur-Glu-dNH2Pim_ligase"/>
</dbReference>
<organism evidence="13 14">
    <name type="scientific">Candidatus Woesebacteria bacterium GW2011_GWA1_39_21</name>
    <dbReference type="NCBI Taxonomy" id="1618550"/>
    <lineage>
        <taxon>Bacteria</taxon>
        <taxon>Candidatus Woeseibacteriota</taxon>
    </lineage>
</organism>
<dbReference type="Gene3D" id="3.40.1390.10">
    <property type="entry name" value="MurE/MurF, N-terminal domain"/>
    <property type="match status" value="1"/>
</dbReference>
<keyword evidence="5 7" id="KW-0131">Cell cycle</keyword>
<keyword evidence="3 7" id="KW-0133">Cell shape</keyword>
<comment type="cofactor">
    <cofactor evidence="7">
        <name>Mg(2+)</name>
        <dbReference type="ChEBI" id="CHEBI:18420"/>
    </cofactor>
</comment>
<evidence type="ECO:0000256" key="4">
    <source>
        <dbReference type="ARBA" id="ARBA00022984"/>
    </source>
</evidence>
<protein>
    <recommendedName>
        <fullName evidence="7">UDP-N-acetylmuramyl-tripeptide synthetase</fullName>
        <ecNumber evidence="7">6.3.2.-</ecNumber>
    </recommendedName>
    <alternativeName>
        <fullName evidence="7">UDP-MurNAc-tripeptide synthetase</fullName>
    </alternativeName>
</protein>
<evidence type="ECO:0000256" key="5">
    <source>
        <dbReference type="ARBA" id="ARBA00023306"/>
    </source>
</evidence>
<dbReference type="GO" id="GO:0005737">
    <property type="term" value="C:cytoplasm"/>
    <property type="evidence" value="ECO:0007669"/>
    <property type="project" value="UniProtKB-SubCell"/>
</dbReference>
<dbReference type="PATRIC" id="fig|1618550.3.peg.271"/>
<keyword evidence="7" id="KW-0436">Ligase</keyword>
<dbReference type="InterPro" id="IPR036565">
    <property type="entry name" value="Mur-like_cat_sf"/>
</dbReference>
<dbReference type="SUPFAM" id="SSF53244">
    <property type="entry name" value="MurD-like peptide ligases, peptide-binding domain"/>
    <property type="match status" value="1"/>
</dbReference>
<dbReference type="PANTHER" id="PTHR23135:SF4">
    <property type="entry name" value="UDP-N-ACETYLMURAMOYL-L-ALANYL-D-GLUTAMATE--2,6-DIAMINOPIMELATE LIGASE MURE HOMOLOG, CHLOROPLASTIC"/>
    <property type="match status" value="1"/>
</dbReference>
<dbReference type="AlphaFoldDB" id="A0A0G0RDN2"/>
<keyword evidence="7" id="KW-0067">ATP-binding</keyword>
<evidence type="ECO:0000256" key="8">
    <source>
        <dbReference type="RuleBase" id="RU004135"/>
    </source>
</evidence>
<comment type="caution">
    <text evidence="7">Lacks conserved residue(s) required for the propagation of feature annotation.</text>
</comment>
<reference evidence="13 14" key="1">
    <citation type="journal article" date="2015" name="Nature">
        <title>rRNA introns, odd ribosomes, and small enigmatic genomes across a large radiation of phyla.</title>
        <authorList>
            <person name="Brown C.T."/>
            <person name="Hug L.A."/>
            <person name="Thomas B.C."/>
            <person name="Sharon I."/>
            <person name="Castelle C.J."/>
            <person name="Singh A."/>
            <person name="Wilkins M.J."/>
            <person name="Williams K.H."/>
            <person name="Banfield J.F."/>
        </authorList>
    </citation>
    <scope>NUCLEOTIDE SEQUENCE [LARGE SCALE GENOMIC DNA]</scope>
</reference>
<dbReference type="Proteomes" id="UP000034246">
    <property type="component" value="Unassembled WGS sequence"/>
</dbReference>
<dbReference type="Pfam" id="PF00483">
    <property type="entry name" value="NTP_transferase"/>
    <property type="match status" value="1"/>
</dbReference>
<dbReference type="InterPro" id="IPR035911">
    <property type="entry name" value="MurE/MurF_N"/>
</dbReference>
<dbReference type="InterPro" id="IPR005835">
    <property type="entry name" value="NTP_transferase_dom"/>
</dbReference>
<dbReference type="GO" id="GO:0005524">
    <property type="term" value="F:ATP binding"/>
    <property type="evidence" value="ECO:0007669"/>
    <property type="project" value="UniProtKB-UniRule"/>
</dbReference>
<comment type="similarity">
    <text evidence="1 7">Belongs to the MurCDEF family. MurE subfamily.</text>
</comment>
<dbReference type="NCBIfam" id="TIGR01085">
    <property type="entry name" value="murE"/>
    <property type="match status" value="1"/>
</dbReference>
<dbReference type="InterPro" id="IPR036615">
    <property type="entry name" value="Mur_ligase_C_dom_sf"/>
</dbReference>
<dbReference type="SUPFAM" id="SSF53448">
    <property type="entry name" value="Nucleotide-diphospho-sugar transferases"/>
    <property type="match status" value="1"/>
</dbReference>
<feature type="binding site" evidence="7">
    <location>
        <position position="196"/>
    </location>
    <ligand>
        <name>UDP-N-acetyl-alpha-D-muramoyl-L-alanyl-D-glutamate</name>
        <dbReference type="ChEBI" id="CHEBI:83900"/>
    </ligand>
</feature>
<gene>
    <name evidence="7" type="primary">murE</name>
    <name evidence="13" type="ORF">UT39_C0003G0041</name>
</gene>
<dbReference type="HAMAP" id="MF_00208">
    <property type="entry name" value="MurE"/>
    <property type="match status" value="1"/>
</dbReference>
<comment type="caution">
    <text evidence="13">The sequence shown here is derived from an EMBL/GenBank/DDBJ whole genome shotgun (WGS) entry which is preliminary data.</text>
</comment>
<feature type="binding site" evidence="7">
    <location>
        <begin position="117"/>
        <end position="123"/>
    </location>
    <ligand>
        <name>ATP</name>
        <dbReference type="ChEBI" id="CHEBI:30616"/>
    </ligand>
</feature>
<feature type="binding site" evidence="7">
    <location>
        <position position="34"/>
    </location>
    <ligand>
        <name>UDP-N-acetyl-alpha-D-muramoyl-L-alanyl-D-glutamate</name>
        <dbReference type="ChEBI" id="CHEBI:83900"/>
    </ligand>
</feature>
<comment type="function">
    <text evidence="7">Catalyzes the addition of an amino acid to the nucleotide precursor UDP-N-acetylmuramoyl-L-alanyl-D-glutamate (UMAG) in the biosynthesis of bacterial cell-wall peptidoglycan.</text>
</comment>
<dbReference type="SUPFAM" id="SSF53623">
    <property type="entry name" value="MurD-like peptide ligases, catalytic domain"/>
    <property type="match status" value="1"/>
</dbReference>
<feature type="binding site" evidence="7">
    <location>
        <position position="194"/>
    </location>
    <ligand>
        <name>UDP-N-acetyl-alpha-D-muramoyl-L-alanyl-D-glutamate</name>
        <dbReference type="ChEBI" id="CHEBI:83900"/>
    </ligand>
</feature>
<dbReference type="Pfam" id="PF02875">
    <property type="entry name" value="Mur_ligase_C"/>
    <property type="match status" value="1"/>
</dbReference>
<name>A0A0G0RDN2_9BACT</name>
<dbReference type="Pfam" id="PF08245">
    <property type="entry name" value="Mur_ligase_M"/>
    <property type="match status" value="1"/>
</dbReference>
<dbReference type="Gene3D" id="3.90.190.20">
    <property type="entry name" value="Mur ligase, C-terminal domain"/>
    <property type="match status" value="1"/>
</dbReference>
<evidence type="ECO:0000259" key="9">
    <source>
        <dbReference type="Pfam" id="PF00483"/>
    </source>
</evidence>
<dbReference type="InterPro" id="IPR029044">
    <property type="entry name" value="Nucleotide-diphossugar_trans"/>
</dbReference>
<dbReference type="GO" id="GO:0016881">
    <property type="term" value="F:acid-amino acid ligase activity"/>
    <property type="evidence" value="ECO:0007669"/>
    <property type="project" value="UniProtKB-UniRule"/>
</dbReference>
<accession>A0A0G0RDN2</accession>
<evidence type="ECO:0000256" key="7">
    <source>
        <dbReference type="HAMAP-Rule" id="MF_00208"/>
    </source>
</evidence>
<comment type="pathway">
    <text evidence="7 8">Cell wall biogenesis; peptidoglycan biosynthesis.</text>
</comment>
<comment type="PTM">
    <text evidence="7">Carboxylation is probably crucial for Mg(2+) binding and, consequently, for the gamma-phosphate positioning of ATP.</text>
</comment>
<feature type="domain" description="Nucleotidyl transferase" evidence="9">
    <location>
        <begin position="509"/>
        <end position="744"/>
    </location>
</feature>
<evidence type="ECO:0000259" key="10">
    <source>
        <dbReference type="Pfam" id="PF01225"/>
    </source>
</evidence>
<evidence type="ECO:0000256" key="2">
    <source>
        <dbReference type="ARBA" id="ARBA00022618"/>
    </source>
</evidence>
<dbReference type="InterPro" id="IPR000713">
    <property type="entry name" value="Mur_ligase_N"/>
</dbReference>